<feature type="signal peptide" evidence="2">
    <location>
        <begin position="1"/>
        <end position="20"/>
    </location>
</feature>
<dbReference type="Gene3D" id="2.40.160.10">
    <property type="entry name" value="Porin"/>
    <property type="match status" value="1"/>
</dbReference>
<evidence type="ECO:0000256" key="2">
    <source>
        <dbReference type="SAM" id="SignalP"/>
    </source>
</evidence>
<accession>A0A953J969</accession>
<comment type="caution">
    <text evidence="3">The sequence shown here is derived from an EMBL/GenBank/DDBJ whole genome shotgun (WGS) entry which is preliminary data.</text>
</comment>
<reference evidence="3" key="2">
    <citation type="submission" date="2021-08" db="EMBL/GenBank/DDBJ databases">
        <authorList>
            <person name="Dalcin Martins P."/>
        </authorList>
    </citation>
    <scope>NUCLEOTIDE SEQUENCE</scope>
    <source>
        <strain evidence="3">MAG_39</strain>
    </source>
</reference>
<feature type="chain" id="PRO_5037009235" evidence="2">
    <location>
        <begin position="21"/>
        <end position="441"/>
    </location>
</feature>
<organism evidence="3 4">
    <name type="scientific">Candidatus Nitrobium versatile</name>
    <dbReference type="NCBI Taxonomy" id="2884831"/>
    <lineage>
        <taxon>Bacteria</taxon>
        <taxon>Pseudomonadati</taxon>
        <taxon>Nitrospirota</taxon>
        <taxon>Nitrospiria</taxon>
        <taxon>Nitrospirales</taxon>
        <taxon>Nitrospiraceae</taxon>
        <taxon>Candidatus Nitrobium</taxon>
    </lineage>
</organism>
<dbReference type="SUPFAM" id="SSF56935">
    <property type="entry name" value="Porins"/>
    <property type="match status" value="1"/>
</dbReference>
<evidence type="ECO:0000313" key="4">
    <source>
        <dbReference type="Proteomes" id="UP000705867"/>
    </source>
</evidence>
<dbReference type="AlphaFoldDB" id="A0A953J969"/>
<keyword evidence="1" id="KW-0175">Coiled coil</keyword>
<reference evidence="3" key="1">
    <citation type="journal article" date="2021" name="bioRxiv">
        <title>Unraveling nitrogen, sulfur and carbon metabolic pathways and microbial community transcriptional responses to substrate deprivation and toxicity stresses in a bioreactor mimicking anoxic brackish coastal sediment conditions.</title>
        <authorList>
            <person name="Martins P.D."/>
            <person name="Echeveste M.J."/>
            <person name="Arshad A."/>
            <person name="Kurth J."/>
            <person name="Ouboter H."/>
            <person name="Jetten M.S.M."/>
            <person name="Welte C.U."/>
        </authorList>
    </citation>
    <scope>NUCLEOTIDE SEQUENCE</scope>
    <source>
        <strain evidence="3">MAG_39</strain>
    </source>
</reference>
<evidence type="ECO:0000256" key="1">
    <source>
        <dbReference type="SAM" id="Coils"/>
    </source>
</evidence>
<protein>
    <submittedName>
        <fullName evidence="3">Porin</fullName>
    </submittedName>
</protein>
<dbReference type="EMBL" id="JAIOIV010000004">
    <property type="protein sequence ID" value="MBZ0154629.1"/>
    <property type="molecule type" value="Genomic_DNA"/>
</dbReference>
<sequence length="441" mass="49347">MKKLLASVLLLFLVSSAASAQTSDERIKQLESLLQNVQEELRSLKDEQKKQGAKIEEAGVLKEEMRKLRLDVAMPEIEYKSYAGLGPAASKIYYTPRGLSIGGYGEIVYSNYFHSSKTDKGDVYRFIPYFGYKFSDKILMNAEVEFEHGGNDISVEFVYLDFMLDPRFNIRPGLILVPISRTNEYHEPTVFYGTFRPDVESQVIPTTWRELGVMAYGDLGKGFSYKAALINGLKTDNISDWIRSGRQNGKESNYNKFAGVVRLDYSGVPGLVVGGSAYYGGAENKGGGSERGTEKANIGLYVLEAQYQTGNAFVKGLYAFGDASGNEAYEKAGRAKQVYGWYAETGYNIFPHIRPESVMSLTPFARYERYNLNDEVFTGSPNESKDREVFTVGLDFKPHPQIVIKADYQMRDTESSLPEGKGTGFDENKINQFNVGLGFIF</sequence>
<evidence type="ECO:0000313" key="3">
    <source>
        <dbReference type="EMBL" id="MBZ0154629.1"/>
    </source>
</evidence>
<dbReference type="Proteomes" id="UP000705867">
    <property type="component" value="Unassembled WGS sequence"/>
</dbReference>
<proteinExistence type="predicted"/>
<keyword evidence="2" id="KW-0732">Signal</keyword>
<gene>
    <name evidence="3" type="ORF">K8I29_00250</name>
</gene>
<dbReference type="InterPro" id="IPR023614">
    <property type="entry name" value="Porin_dom_sf"/>
</dbReference>
<feature type="coiled-coil region" evidence="1">
    <location>
        <begin position="20"/>
        <end position="54"/>
    </location>
</feature>
<name>A0A953J969_9BACT</name>